<proteinExistence type="predicted"/>
<dbReference type="Proteomes" id="UP000811282">
    <property type="component" value="Unassembled WGS sequence"/>
</dbReference>
<organism evidence="1 2">
    <name type="scientific">Candidatus Sodalis endolongispinus</name>
    <dbReference type="NCBI Taxonomy" id="2812662"/>
    <lineage>
        <taxon>Bacteria</taxon>
        <taxon>Pseudomonadati</taxon>
        <taxon>Pseudomonadota</taxon>
        <taxon>Gammaproteobacteria</taxon>
        <taxon>Enterobacterales</taxon>
        <taxon>Bruguierivoracaceae</taxon>
        <taxon>Sodalis</taxon>
    </lineage>
</organism>
<sequence>MSIDPSAARISAWDLADALAAGAPPVIVRDHLVEHGFFYLDPCNLHDDQAQQVLARIQAELTWAQQAAITRWPD</sequence>
<keyword evidence="2" id="KW-1185">Reference proteome</keyword>
<protein>
    <submittedName>
        <fullName evidence="1">Uncharacterized protein</fullName>
    </submittedName>
</protein>
<evidence type="ECO:0000313" key="2">
    <source>
        <dbReference type="Proteomes" id="UP000811282"/>
    </source>
</evidence>
<dbReference type="RefSeq" id="WP_215670246.1">
    <property type="nucleotide sequence ID" value="NZ_JAFJYC010000002.1"/>
</dbReference>
<accession>A0ABS5YD43</accession>
<evidence type="ECO:0000313" key="1">
    <source>
        <dbReference type="EMBL" id="MBT9432868.1"/>
    </source>
</evidence>
<comment type="caution">
    <text evidence="1">The sequence shown here is derived from an EMBL/GenBank/DDBJ whole genome shotgun (WGS) entry which is preliminary data.</text>
</comment>
<dbReference type="EMBL" id="JAFJYC010000002">
    <property type="protein sequence ID" value="MBT9432868.1"/>
    <property type="molecule type" value="Genomic_DNA"/>
</dbReference>
<name>A0ABS5YD43_9GAMM</name>
<gene>
    <name evidence="1" type="ORF">JZM24_13350</name>
</gene>
<reference evidence="1 2" key="1">
    <citation type="journal article" date="2021" name="Genome Biol. Evol.">
        <title>The evolution of interdependence in a four-way mealybug symbiosis.</title>
        <authorList>
            <person name="Garber A.I."/>
            <person name="Kupper M."/>
            <person name="Laetsch D.R."/>
            <person name="Weldon S.R."/>
            <person name="Ladinsky M.S."/>
            <person name="Bjorkman P.J."/>
            <person name="McCutcheon J.P."/>
        </authorList>
    </citation>
    <scope>NUCLEOTIDE SEQUENCE [LARGE SCALE GENOMIC DNA]</scope>
    <source>
        <strain evidence="1">SOD</strain>
    </source>
</reference>